<dbReference type="PANTHER" id="PTHR33143">
    <property type="entry name" value="F16F4.1 PROTEIN-RELATED"/>
    <property type="match status" value="1"/>
</dbReference>
<accession>A0A9Q0JE46</accession>
<dbReference type="GO" id="GO:0005634">
    <property type="term" value="C:nucleus"/>
    <property type="evidence" value="ECO:0007669"/>
    <property type="project" value="TreeGrafter"/>
</dbReference>
<dbReference type="Proteomes" id="UP001141552">
    <property type="component" value="Unassembled WGS sequence"/>
</dbReference>
<dbReference type="PANTHER" id="PTHR33143:SF50">
    <property type="entry name" value="PROTEIN MKS1"/>
    <property type="match status" value="1"/>
</dbReference>
<dbReference type="EMBL" id="JAKUCV010003608">
    <property type="protein sequence ID" value="KAJ4838244.1"/>
    <property type="molecule type" value="Genomic_DNA"/>
</dbReference>
<feature type="compositionally biased region" description="Low complexity" evidence="1">
    <location>
        <begin position="21"/>
        <end position="31"/>
    </location>
</feature>
<organism evidence="3 4">
    <name type="scientific">Turnera subulata</name>
    <dbReference type="NCBI Taxonomy" id="218843"/>
    <lineage>
        <taxon>Eukaryota</taxon>
        <taxon>Viridiplantae</taxon>
        <taxon>Streptophyta</taxon>
        <taxon>Embryophyta</taxon>
        <taxon>Tracheophyta</taxon>
        <taxon>Spermatophyta</taxon>
        <taxon>Magnoliopsida</taxon>
        <taxon>eudicotyledons</taxon>
        <taxon>Gunneridae</taxon>
        <taxon>Pentapetalae</taxon>
        <taxon>rosids</taxon>
        <taxon>fabids</taxon>
        <taxon>Malpighiales</taxon>
        <taxon>Passifloraceae</taxon>
        <taxon>Turnera</taxon>
    </lineage>
</organism>
<dbReference type="InterPro" id="IPR039607">
    <property type="entry name" value="VQ_8/17/18/20/21/25"/>
</dbReference>
<gene>
    <name evidence="3" type="ORF">Tsubulata_011311</name>
</gene>
<name>A0A9Q0JE46_9ROSI</name>
<dbReference type="Pfam" id="PF05678">
    <property type="entry name" value="VQ"/>
    <property type="match status" value="1"/>
</dbReference>
<evidence type="ECO:0000313" key="3">
    <source>
        <dbReference type="EMBL" id="KAJ4838244.1"/>
    </source>
</evidence>
<dbReference type="AlphaFoldDB" id="A0A9Q0JE46"/>
<evidence type="ECO:0000313" key="4">
    <source>
        <dbReference type="Proteomes" id="UP001141552"/>
    </source>
</evidence>
<sequence length="237" mass="24988">MDPPHYFTGGKPPHPPPPPQQQQHHQYHQPSSQPPPAPKKQVQLQGPRPTALKLHQDSHKIKKPPLPPPRQQPVIIYAVSPKVIHTEVSEFMSVVQRLTGLSSGNFSDDGAVSPAARLAATEKLASPREFMRPSAASSAAGGDGSSAADIMGMVEGLQVGGQAPGILSPGPAMLPPVPTGFFSPAADPSPSFFNDMSPFFSGASSGFMASPSSAFLSSNTIVSPLHSPDFFNLFMDL</sequence>
<evidence type="ECO:0000256" key="1">
    <source>
        <dbReference type="SAM" id="MobiDB-lite"/>
    </source>
</evidence>
<dbReference type="OrthoDB" id="1518325at2759"/>
<keyword evidence="4" id="KW-1185">Reference proteome</keyword>
<evidence type="ECO:0000259" key="2">
    <source>
        <dbReference type="Pfam" id="PF05678"/>
    </source>
</evidence>
<protein>
    <recommendedName>
        <fullName evidence="2">VQ domain-containing protein</fullName>
    </recommendedName>
</protein>
<reference evidence="3" key="1">
    <citation type="submission" date="2022-02" db="EMBL/GenBank/DDBJ databases">
        <authorList>
            <person name="Henning P.M."/>
            <person name="McCubbin A.G."/>
            <person name="Shore J.S."/>
        </authorList>
    </citation>
    <scope>NUCLEOTIDE SEQUENCE</scope>
    <source>
        <strain evidence="3">F60SS</strain>
        <tissue evidence="3">Leaves</tissue>
    </source>
</reference>
<dbReference type="InterPro" id="IPR008889">
    <property type="entry name" value="VQ"/>
</dbReference>
<feature type="domain" description="VQ" evidence="2">
    <location>
        <begin position="79"/>
        <end position="103"/>
    </location>
</feature>
<proteinExistence type="predicted"/>
<feature type="region of interest" description="Disordered" evidence="1">
    <location>
        <begin position="1"/>
        <end position="73"/>
    </location>
</feature>
<comment type="caution">
    <text evidence="3">The sequence shown here is derived from an EMBL/GenBank/DDBJ whole genome shotgun (WGS) entry which is preliminary data.</text>
</comment>
<reference evidence="3" key="2">
    <citation type="journal article" date="2023" name="Plants (Basel)">
        <title>Annotation of the Turnera subulata (Passifloraceae) Draft Genome Reveals the S-Locus Evolved after the Divergence of Turneroideae from Passifloroideae in a Stepwise Manner.</title>
        <authorList>
            <person name="Henning P.M."/>
            <person name="Roalson E.H."/>
            <person name="Mir W."/>
            <person name="McCubbin A.G."/>
            <person name="Shore J.S."/>
        </authorList>
    </citation>
    <scope>NUCLEOTIDE SEQUENCE</scope>
    <source>
        <strain evidence="3">F60SS</strain>
    </source>
</reference>